<feature type="compositionally biased region" description="Low complexity" evidence="2">
    <location>
        <begin position="75"/>
        <end position="94"/>
    </location>
</feature>
<evidence type="ECO:0000313" key="5">
    <source>
        <dbReference type="Proteomes" id="UP000076408"/>
    </source>
</evidence>
<evidence type="ECO:0000256" key="3">
    <source>
        <dbReference type="SAM" id="Phobius"/>
    </source>
</evidence>
<feature type="compositionally biased region" description="Basic and acidic residues" evidence="2">
    <location>
        <begin position="95"/>
        <end position="108"/>
    </location>
</feature>
<feature type="coiled-coil region" evidence="1">
    <location>
        <begin position="867"/>
        <end position="901"/>
    </location>
</feature>
<feature type="compositionally biased region" description="Low complexity" evidence="2">
    <location>
        <begin position="160"/>
        <end position="174"/>
    </location>
</feature>
<reference evidence="4" key="2">
    <citation type="submission" date="2020-05" db="UniProtKB">
        <authorList>
            <consortium name="EnsemblMetazoa"/>
        </authorList>
    </citation>
    <scope>IDENTIFICATION</scope>
    <source>
        <strain evidence="4">Indian</strain>
    </source>
</reference>
<dbReference type="Proteomes" id="UP000076408">
    <property type="component" value="Unassembled WGS sequence"/>
</dbReference>
<keyword evidence="5" id="KW-1185">Reference proteome</keyword>
<feature type="compositionally biased region" description="Basic and acidic residues" evidence="2">
    <location>
        <begin position="275"/>
        <end position="284"/>
    </location>
</feature>
<keyword evidence="1" id="KW-0175">Coiled coil</keyword>
<dbReference type="PANTHER" id="PTHR18939">
    <property type="entry name" value="RIBOSOME BINDING PROTEIN-1"/>
    <property type="match status" value="1"/>
</dbReference>
<feature type="region of interest" description="Disordered" evidence="2">
    <location>
        <begin position="767"/>
        <end position="817"/>
    </location>
</feature>
<dbReference type="VEuPathDB" id="VectorBase:ASTEI20_031127"/>
<dbReference type="AlphaFoldDB" id="A0A182Y4E0"/>
<keyword evidence="3" id="KW-1133">Transmembrane helix</keyword>
<feature type="region of interest" description="Disordered" evidence="2">
    <location>
        <begin position="46"/>
        <end position="129"/>
    </location>
</feature>
<feature type="compositionally biased region" description="Low complexity" evidence="2">
    <location>
        <begin position="769"/>
        <end position="817"/>
    </location>
</feature>
<evidence type="ECO:0000256" key="1">
    <source>
        <dbReference type="SAM" id="Coils"/>
    </source>
</evidence>
<protein>
    <recommendedName>
        <fullName evidence="6">Ribosome receptor lysine/proline rich domain-containing protein</fullName>
    </recommendedName>
</protein>
<evidence type="ECO:0008006" key="6">
    <source>
        <dbReference type="Google" id="ProtNLM"/>
    </source>
</evidence>
<dbReference type="EnsemblMetazoa" id="ASTEI03326-RA">
    <property type="protein sequence ID" value="ASTEI03326-PA"/>
    <property type="gene ID" value="ASTEI03326"/>
</dbReference>
<dbReference type="GO" id="GO:0005789">
    <property type="term" value="C:endoplasmic reticulum membrane"/>
    <property type="evidence" value="ECO:0007669"/>
    <property type="project" value="TreeGrafter"/>
</dbReference>
<feature type="region of interest" description="Disordered" evidence="2">
    <location>
        <begin position="195"/>
        <end position="302"/>
    </location>
</feature>
<feature type="compositionally biased region" description="Basic and acidic residues" evidence="2">
    <location>
        <begin position="196"/>
        <end position="231"/>
    </location>
</feature>
<dbReference type="VEuPathDB" id="VectorBase:ASTEI03326"/>
<dbReference type="STRING" id="30069.A0A182Y4E0"/>
<dbReference type="InterPro" id="IPR040248">
    <property type="entry name" value="RRBP1"/>
</dbReference>
<proteinExistence type="predicted"/>
<keyword evidence="3" id="KW-0472">Membrane</keyword>
<dbReference type="VEuPathDB" id="VectorBase:ASTE008089"/>
<accession>A0A182Y4E0</accession>
<reference evidence="5" key="1">
    <citation type="journal article" date="2014" name="Genome Biol.">
        <title>Genome analysis of a major urban malaria vector mosquito, Anopheles stephensi.</title>
        <authorList>
            <person name="Jiang X."/>
            <person name="Peery A."/>
            <person name="Hall A.B."/>
            <person name="Sharma A."/>
            <person name="Chen X.G."/>
            <person name="Waterhouse R.M."/>
            <person name="Komissarov A."/>
            <person name="Riehle M.M."/>
            <person name="Shouche Y."/>
            <person name="Sharakhova M.V."/>
            <person name="Lawson D."/>
            <person name="Pakpour N."/>
            <person name="Arensburger P."/>
            <person name="Davidson V.L."/>
            <person name="Eiglmeier K."/>
            <person name="Emrich S."/>
            <person name="George P."/>
            <person name="Kennedy R.C."/>
            <person name="Mane S.P."/>
            <person name="Maslen G."/>
            <person name="Oringanje C."/>
            <person name="Qi Y."/>
            <person name="Settlage R."/>
            <person name="Tojo M."/>
            <person name="Tubio J.M."/>
            <person name="Unger M.F."/>
            <person name="Wang B."/>
            <person name="Vernick K.D."/>
            <person name="Ribeiro J.M."/>
            <person name="James A.A."/>
            <person name="Michel K."/>
            <person name="Riehle M.A."/>
            <person name="Luckhart S."/>
            <person name="Sharakhov I.V."/>
            <person name="Tu Z."/>
        </authorList>
    </citation>
    <scope>NUCLEOTIDE SEQUENCE [LARGE SCALE GENOMIC DNA]</scope>
    <source>
        <strain evidence="5">Indian</strain>
    </source>
</reference>
<feature type="coiled-coil region" evidence="1">
    <location>
        <begin position="366"/>
        <end position="677"/>
    </location>
</feature>
<dbReference type="PANTHER" id="PTHR18939:SF4">
    <property type="entry name" value="RIBOSOME-BINDING PROTEIN 1"/>
    <property type="match status" value="1"/>
</dbReference>
<feature type="transmembrane region" description="Helical" evidence="3">
    <location>
        <begin position="6"/>
        <end position="27"/>
    </location>
</feature>
<dbReference type="OMA" id="HWRGIVD"/>
<evidence type="ECO:0000313" key="4">
    <source>
        <dbReference type="EnsemblMetazoa" id="ASTEI03326-PA"/>
    </source>
</evidence>
<name>A0A182Y4E0_ANOST</name>
<sequence>MDLTTLSFIVIVLFFSLLSMLFISRFLPKGKSFEEMLKEKREMREKILGLTSPTPPTKSSKESANKRTKKSHSGGNANQNQKNRGAKQQQQQQHQRVEVVEPESDGHSSESPLEEEINPLTYGSKKRTGQATNLTVEYAETEAFPLSDNAGGNKKKDNKQQQGGKKNKQKAAGGILVNKSEPVLVKPVETVPEMNHFAEIHPKDALEIARQQKHEDDTKAGKNQTPKEQRQQNKGKKDHQSKQSPKTNAPAHVAEQQHNQHHQQQHHAAPQVAAEPKKQPHADNKPNAAVSAQKDKSSKRKKNELITQELAVEMADAANVHSLVNILNKADLPRNDIQILIDFLLNKQQDTLAKDPSEWNDPSDPLQKLKKQLQEKEAALLEEQKAAAGLHAKLKELRQELNGEKVQAGAVLKGYVEELNNKKQEIHHLTQELGSVKDKLANDKQAMSIQFQQLQAKYIQLSKEHASMQDHGATIAQLNNDLQLLQQELMAKSQLLNEKLQSEEEMMKKKTEYEILLHNNDELMRQRVQELTAYENDLRQLRLELSQKDELSQTCQQQSYEIEQLKAELQAKQKQAVAAASAAAAAAHATSQADESNRVEMRNLQNALDSTKSKLEVYRNELVECKSLMTDYKQQTNELKAKEEQLQKQLEEQRQKNDNLRTKNWKLVEALQDAERRRGTQTTPAGGAVGTTNPEKVEQQQKLINSSAEKVDIGKVVLEEQNRTKDLLVQLLQPIGVVSALPVDATDFQSWLEATVGCIKEQYEKRTAHPTTNSTANSSSSTNSSHPEQSSGTANSSSSSSSNSDSSRLNSSSNIIANNNLNTSNSVNSSLHANSNDGGAVVITNKNGASGGDSGSDDDQQSIALRYEQLQQTVDQYKSIIADTENMLKNLEAKVTEQDNHWRTVVQAKDKELNLLKSAGAVGQ</sequence>
<keyword evidence="3" id="KW-0812">Transmembrane</keyword>
<organism evidence="4 5">
    <name type="scientific">Anopheles stephensi</name>
    <name type="common">Indo-Pakistan malaria mosquito</name>
    <dbReference type="NCBI Taxonomy" id="30069"/>
    <lineage>
        <taxon>Eukaryota</taxon>
        <taxon>Metazoa</taxon>
        <taxon>Ecdysozoa</taxon>
        <taxon>Arthropoda</taxon>
        <taxon>Hexapoda</taxon>
        <taxon>Insecta</taxon>
        <taxon>Pterygota</taxon>
        <taxon>Neoptera</taxon>
        <taxon>Endopterygota</taxon>
        <taxon>Diptera</taxon>
        <taxon>Nematocera</taxon>
        <taxon>Culicoidea</taxon>
        <taxon>Culicidae</taxon>
        <taxon>Anophelinae</taxon>
        <taxon>Anopheles</taxon>
    </lineage>
</organism>
<evidence type="ECO:0000256" key="2">
    <source>
        <dbReference type="SAM" id="MobiDB-lite"/>
    </source>
</evidence>
<feature type="region of interest" description="Disordered" evidence="2">
    <location>
        <begin position="142"/>
        <end position="180"/>
    </location>
</feature>